<evidence type="ECO:0000313" key="7">
    <source>
        <dbReference type="EMBL" id="MBT1712571.1"/>
    </source>
</evidence>
<sequence length="98" mass="11049">PKDRNTINITGYWPKKLVHYLSVYDDGFQPVHFHLPVIRLAGLYLLCAEALNELNGPGEEAYGYINAVRLRAGLPTVQAAWSTYATNPNKYQTQDGLR</sequence>
<comment type="caution">
    <text evidence="7">The sequence shown here is derived from an EMBL/GenBank/DDBJ whole genome shotgun (WGS) entry which is preliminary data.</text>
</comment>
<keyword evidence="3" id="KW-0732">Signal</keyword>
<keyword evidence="5" id="KW-0998">Cell outer membrane</keyword>
<evidence type="ECO:0000256" key="3">
    <source>
        <dbReference type="ARBA" id="ARBA00022729"/>
    </source>
</evidence>
<evidence type="ECO:0000256" key="2">
    <source>
        <dbReference type="ARBA" id="ARBA00006275"/>
    </source>
</evidence>
<evidence type="ECO:0000256" key="5">
    <source>
        <dbReference type="ARBA" id="ARBA00023237"/>
    </source>
</evidence>
<comment type="subcellular location">
    <subcellularLocation>
        <location evidence="1">Cell outer membrane</location>
    </subcellularLocation>
</comment>
<evidence type="ECO:0000256" key="1">
    <source>
        <dbReference type="ARBA" id="ARBA00004442"/>
    </source>
</evidence>
<dbReference type="Pfam" id="PF07980">
    <property type="entry name" value="SusD_RagB"/>
    <property type="match status" value="1"/>
</dbReference>
<dbReference type="EMBL" id="JAHESE010000175">
    <property type="protein sequence ID" value="MBT1712571.1"/>
    <property type="molecule type" value="Genomic_DNA"/>
</dbReference>
<comment type="similarity">
    <text evidence="2">Belongs to the SusD family.</text>
</comment>
<feature type="non-terminal residue" evidence="7">
    <location>
        <position position="1"/>
    </location>
</feature>
<gene>
    <name evidence="7" type="ORF">KK062_30330</name>
</gene>
<evidence type="ECO:0000313" key="8">
    <source>
        <dbReference type="Proteomes" id="UP001319080"/>
    </source>
</evidence>
<dbReference type="SUPFAM" id="SSF48452">
    <property type="entry name" value="TPR-like"/>
    <property type="match status" value="1"/>
</dbReference>
<protein>
    <submittedName>
        <fullName evidence="7">RagB/SusD family nutrient uptake outer membrane protein</fullName>
    </submittedName>
</protein>
<dbReference type="GO" id="GO:0009279">
    <property type="term" value="C:cell outer membrane"/>
    <property type="evidence" value="ECO:0007669"/>
    <property type="project" value="UniProtKB-SubCell"/>
</dbReference>
<dbReference type="RefSeq" id="WP_254088115.1">
    <property type="nucleotide sequence ID" value="NZ_JAHESE010000175.1"/>
</dbReference>
<dbReference type="AlphaFoldDB" id="A0AAP2GT70"/>
<dbReference type="InterPro" id="IPR012944">
    <property type="entry name" value="SusD_RagB_dom"/>
</dbReference>
<name>A0AAP2GT70_9BACT</name>
<proteinExistence type="inferred from homology"/>
<dbReference type="InterPro" id="IPR011990">
    <property type="entry name" value="TPR-like_helical_dom_sf"/>
</dbReference>
<reference evidence="7 8" key="1">
    <citation type="submission" date="2021-05" db="EMBL/GenBank/DDBJ databases">
        <title>A Polyphasic approach of four new species of the genus Ohtaekwangia: Ohtaekwangia histidinii sp. nov., Ohtaekwangia cretensis sp. nov., Ohtaekwangia indiensis sp. nov., Ohtaekwangia reichenbachii sp. nov. from diverse environment.</title>
        <authorList>
            <person name="Octaviana S."/>
        </authorList>
    </citation>
    <scope>NUCLEOTIDE SEQUENCE [LARGE SCALE GENOMIC DNA]</scope>
    <source>
        <strain evidence="7 8">PWU5</strain>
    </source>
</reference>
<evidence type="ECO:0000259" key="6">
    <source>
        <dbReference type="Pfam" id="PF07980"/>
    </source>
</evidence>
<dbReference type="Proteomes" id="UP001319080">
    <property type="component" value="Unassembled WGS sequence"/>
</dbReference>
<feature type="non-terminal residue" evidence="7">
    <location>
        <position position="98"/>
    </location>
</feature>
<keyword evidence="4" id="KW-0472">Membrane</keyword>
<dbReference type="Gene3D" id="1.25.40.390">
    <property type="match status" value="1"/>
</dbReference>
<accession>A0AAP2GT70</accession>
<organism evidence="7 8">
    <name type="scientific">Dawidia cretensis</name>
    <dbReference type="NCBI Taxonomy" id="2782350"/>
    <lineage>
        <taxon>Bacteria</taxon>
        <taxon>Pseudomonadati</taxon>
        <taxon>Bacteroidota</taxon>
        <taxon>Cytophagia</taxon>
        <taxon>Cytophagales</taxon>
        <taxon>Chryseotaleaceae</taxon>
        <taxon>Dawidia</taxon>
    </lineage>
</organism>
<evidence type="ECO:0000256" key="4">
    <source>
        <dbReference type="ARBA" id="ARBA00023136"/>
    </source>
</evidence>
<keyword evidence="8" id="KW-1185">Reference proteome</keyword>
<feature type="domain" description="RagB/SusD" evidence="6">
    <location>
        <begin position="6"/>
        <end position="93"/>
    </location>
</feature>